<evidence type="ECO:0000313" key="3">
    <source>
        <dbReference type="Proteomes" id="UP001558613"/>
    </source>
</evidence>
<evidence type="ECO:0000256" key="1">
    <source>
        <dbReference type="SAM" id="SignalP"/>
    </source>
</evidence>
<organism evidence="2 3">
    <name type="scientific">Cirrhinus molitorella</name>
    <name type="common">mud carp</name>
    <dbReference type="NCBI Taxonomy" id="172907"/>
    <lineage>
        <taxon>Eukaryota</taxon>
        <taxon>Metazoa</taxon>
        <taxon>Chordata</taxon>
        <taxon>Craniata</taxon>
        <taxon>Vertebrata</taxon>
        <taxon>Euteleostomi</taxon>
        <taxon>Actinopterygii</taxon>
        <taxon>Neopterygii</taxon>
        <taxon>Teleostei</taxon>
        <taxon>Ostariophysi</taxon>
        <taxon>Cypriniformes</taxon>
        <taxon>Cyprinidae</taxon>
        <taxon>Labeoninae</taxon>
        <taxon>Labeonini</taxon>
        <taxon>Cirrhinus</taxon>
    </lineage>
</organism>
<dbReference type="Proteomes" id="UP001558613">
    <property type="component" value="Unassembled WGS sequence"/>
</dbReference>
<keyword evidence="3" id="KW-1185">Reference proteome</keyword>
<evidence type="ECO:0008006" key="4">
    <source>
        <dbReference type="Google" id="ProtNLM"/>
    </source>
</evidence>
<feature type="signal peptide" evidence="1">
    <location>
        <begin position="1"/>
        <end position="17"/>
    </location>
</feature>
<comment type="caution">
    <text evidence="2">The sequence shown here is derived from an EMBL/GenBank/DDBJ whole genome shotgun (WGS) entry which is preliminary data.</text>
</comment>
<dbReference type="EMBL" id="JAYMGO010000001">
    <property type="protein sequence ID" value="KAL1281274.1"/>
    <property type="molecule type" value="Genomic_DNA"/>
</dbReference>
<name>A0ABR3NWJ3_9TELE</name>
<sequence length="138" mass="16013">MNVWMWMIWLIFREVASAPVIPMSTRHPECVVCVTGARGQTKIRSSQLLALNLERPPGATDPPPIDTHTNYNTHKKRKNMRLTALRSLKTSSGFLKRQQPRKYWMDSAKLLHCHFKTKHFLILTQTLEAAVEPLLWHN</sequence>
<accession>A0ABR3NWJ3</accession>
<evidence type="ECO:0000313" key="2">
    <source>
        <dbReference type="EMBL" id="KAL1281274.1"/>
    </source>
</evidence>
<protein>
    <recommendedName>
        <fullName evidence="4">Secreted protein</fullName>
    </recommendedName>
</protein>
<feature type="chain" id="PRO_5045280616" description="Secreted protein" evidence="1">
    <location>
        <begin position="18"/>
        <end position="138"/>
    </location>
</feature>
<keyword evidence="1" id="KW-0732">Signal</keyword>
<reference evidence="2 3" key="1">
    <citation type="submission" date="2023-09" db="EMBL/GenBank/DDBJ databases">
        <authorList>
            <person name="Wang M."/>
        </authorList>
    </citation>
    <scope>NUCLEOTIDE SEQUENCE [LARGE SCALE GENOMIC DNA]</scope>
    <source>
        <strain evidence="2">GT-2023</strain>
        <tissue evidence="2">Liver</tissue>
    </source>
</reference>
<proteinExistence type="predicted"/>
<gene>
    <name evidence="2" type="ORF">QQF64_000077</name>
</gene>